<dbReference type="RefSeq" id="WP_121839397.1">
    <property type="nucleotide sequence ID" value="NZ_ML014787.1"/>
</dbReference>
<accession>A0A3L8PVD7</accession>
<comment type="caution">
    <text evidence="2">The sequence shown here is derived from an EMBL/GenBank/DDBJ whole genome shotgun (WGS) entry which is preliminary data.</text>
</comment>
<reference evidence="2 3" key="1">
    <citation type="submission" date="2018-09" db="EMBL/GenBank/DDBJ databases">
        <title>Phylogeny of the Shewanellaceae, and recommendation for two new genera, Pseudoshewanella and Parashewanella.</title>
        <authorList>
            <person name="Wang G."/>
        </authorList>
    </citation>
    <scope>NUCLEOTIDE SEQUENCE [LARGE SCALE GENOMIC DNA]</scope>
    <source>
        <strain evidence="2 3">C51</strain>
    </source>
</reference>
<protein>
    <submittedName>
        <fullName evidence="2">Uncharacterized protein</fullName>
    </submittedName>
</protein>
<name>A0A3L8PVD7_9GAMM</name>
<proteinExistence type="predicted"/>
<dbReference type="EMBL" id="QZEI01000038">
    <property type="protein sequence ID" value="RLV59296.1"/>
    <property type="molecule type" value="Genomic_DNA"/>
</dbReference>
<feature type="region of interest" description="Disordered" evidence="1">
    <location>
        <begin position="157"/>
        <end position="180"/>
    </location>
</feature>
<feature type="region of interest" description="Disordered" evidence="1">
    <location>
        <begin position="1"/>
        <end position="27"/>
    </location>
</feature>
<gene>
    <name evidence="2" type="ORF">D5018_12840</name>
</gene>
<sequence length="323" mass="36398">MATGITIQDNIDPYESEDNPNFTTPAPQRDESVHILHIQLRATSTQECILLAGSNTYHADIQILREHEPHLNVKQFIEQNAPGKILNQFSFELLEKEEGMVCSFDVNLKSYSPQRCNLVTNNNTYKAVITIIHVNRKPADLPAPSLFEKTAPPCQITAPQNTKRPSHPITPQTPSAPHQCSAENPALYGASKASTAPSQAVKQFLEGATQVPSKTAYAIFERYWEQIADEITRLSTNQCVSVKKQCFARFKYTEMQKNLLDDFLSKNNKSRFSRLLLQAIKAKIQTEQDVFNKLLMTLNSCKIPALIDFAEKMVKDVYSPSLR</sequence>
<evidence type="ECO:0000313" key="2">
    <source>
        <dbReference type="EMBL" id="RLV59296.1"/>
    </source>
</evidence>
<keyword evidence="3" id="KW-1185">Reference proteome</keyword>
<evidence type="ECO:0000313" key="3">
    <source>
        <dbReference type="Proteomes" id="UP000281474"/>
    </source>
</evidence>
<organism evidence="2 3">
    <name type="scientific">Parashewanella curva</name>
    <dbReference type="NCBI Taxonomy" id="2338552"/>
    <lineage>
        <taxon>Bacteria</taxon>
        <taxon>Pseudomonadati</taxon>
        <taxon>Pseudomonadota</taxon>
        <taxon>Gammaproteobacteria</taxon>
        <taxon>Alteromonadales</taxon>
        <taxon>Shewanellaceae</taxon>
        <taxon>Parashewanella</taxon>
    </lineage>
</organism>
<dbReference type="Proteomes" id="UP000281474">
    <property type="component" value="Unassembled WGS sequence"/>
</dbReference>
<evidence type="ECO:0000256" key="1">
    <source>
        <dbReference type="SAM" id="MobiDB-lite"/>
    </source>
</evidence>
<dbReference type="AlphaFoldDB" id="A0A3L8PVD7"/>